<evidence type="ECO:0008006" key="3">
    <source>
        <dbReference type="Google" id="ProtNLM"/>
    </source>
</evidence>
<evidence type="ECO:0000313" key="2">
    <source>
        <dbReference type="Proteomes" id="UP000186469"/>
    </source>
</evidence>
<evidence type="ECO:0000313" key="1">
    <source>
        <dbReference type="EMBL" id="SHN64464.1"/>
    </source>
</evidence>
<dbReference type="Pfam" id="PF10905">
    <property type="entry name" value="DUF2695"/>
    <property type="match status" value="1"/>
</dbReference>
<dbReference type="OrthoDB" id="95751at2"/>
<organism evidence="1 2">
    <name type="scientific">Desulfovibrio litoralis DSM 11393</name>
    <dbReference type="NCBI Taxonomy" id="1121455"/>
    <lineage>
        <taxon>Bacteria</taxon>
        <taxon>Pseudomonadati</taxon>
        <taxon>Thermodesulfobacteriota</taxon>
        <taxon>Desulfovibrionia</taxon>
        <taxon>Desulfovibrionales</taxon>
        <taxon>Desulfovibrionaceae</taxon>
        <taxon>Desulfovibrio</taxon>
    </lineage>
</organism>
<dbReference type="AlphaFoldDB" id="A0A1M7T1C4"/>
<proteinExistence type="predicted"/>
<dbReference type="RefSeq" id="WP_072697117.1">
    <property type="nucleotide sequence ID" value="NZ_FRDI01000006.1"/>
</dbReference>
<reference evidence="1 2" key="1">
    <citation type="submission" date="2016-12" db="EMBL/GenBank/DDBJ databases">
        <authorList>
            <person name="Song W.-J."/>
            <person name="Kurnit D.M."/>
        </authorList>
    </citation>
    <scope>NUCLEOTIDE SEQUENCE [LARGE SCALE GENOMIC DNA]</scope>
    <source>
        <strain evidence="1 2">DSM 11393</strain>
    </source>
</reference>
<accession>A0A1M7T1C4</accession>
<name>A0A1M7T1C4_9BACT</name>
<gene>
    <name evidence="1" type="ORF">SAMN02745728_01426</name>
</gene>
<keyword evidence="2" id="KW-1185">Reference proteome</keyword>
<dbReference type="InterPro" id="IPR024248">
    <property type="entry name" value="DUF2695"/>
</dbReference>
<sequence length="93" mass="11069">MNKSEKKRLQKEYLEQQKKQFLDSLPMPFAQFSQLFDYLDAQSEENNCAHNFDMTITFLKENKIPIDNVLDWLRNHGAGCDCEVLLNTEEYFE</sequence>
<protein>
    <recommendedName>
        <fullName evidence="3">DUF2695 domain-containing protein</fullName>
    </recommendedName>
</protein>
<dbReference type="EMBL" id="FRDI01000006">
    <property type="protein sequence ID" value="SHN64464.1"/>
    <property type="molecule type" value="Genomic_DNA"/>
</dbReference>
<dbReference type="Proteomes" id="UP000186469">
    <property type="component" value="Unassembled WGS sequence"/>
</dbReference>